<keyword evidence="3" id="KW-1185">Reference proteome</keyword>
<name>A0A4S4AYD6_9RHOO</name>
<dbReference type="SUPFAM" id="SSF141868">
    <property type="entry name" value="EAL domain-like"/>
    <property type="match status" value="1"/>
</dbReference>
<sequence length="337" mass="36248">MLAAPDGCSASIVRAGSAAKEEILLCLSVAVCSAAEILCSISCLGGRAPMARLCSVNGNTHGMGCAMNTRAGNNKTTDRFDWLPLDWQPGQSLRRHESGVVLGRFLGAELSSVYQPIIDVASGQAIGYEAFVRCHAGGEAALSPWNLFSLVADDATLVGLDRLCRTLHVLNDLRTEEDELLFLNVHGRLLAAVSEDHGAAFRRVLDVLQVRSGNVVIETPEVACRDLRLLSFVHANYRINGFRVAANVASLADAEAVLGQMRPNFIKIDVRYLRNGDERGRLVELAAVHGTSVVFTRVAQGELLDELRAATGVLAQGHAIAEAAPPRRESIRQFRAA</sequence>
<dbReference type="InterPro" id="IPR050706">
    <property type="entry name" value="Cyclic-di-GMP_PDE-like"/>
</dbReference>
<gene>
    <name evidence="2" type="ORF">E6O51_00705</name>
</gene>
<dbReference type="GO" id="GO:0071111">
    <property type="term" value="F:cyclic-guanylate-specific phosphodiesterase activity"/>
    <property type="evidence" value="ECO:0007669"/>
    <property type="project" value="InterPro"/>
</dbReference>
<dbReference type="SMART" id="SM00052">
    <property type="entry name" value="EAL"/>
    <property type="match status" value="1"/>
</dbReference>
<organism evidence="2 3">
    <name type="scientific">Pseudothauera rhizosphaerae</name>
    <dbReference type="NCBI Taxonomy" id="2565932"/>
    <lineage>
        <taxon>Bacteria</taxon>
        <taxon>Pseudomonadati</taxon>
        <taxon>Pseudomonadota</taxon>
        <taxon>Betaproteobacteria</taxon>
        <taxon>Rhodocyclales</taxon>
        <taxon>Zoogloeaceae</taxon>
        <taxon>Pseudothauera</taxon>
    </lineage>
</organism>
<reference evidence="2 3" key="1">
    <citation type="submission" date="2019-04" db="EMBL/GenBank/DDBJ databases">
        <title>Azoarcus rhizosphaerae sp. nov. isolated from rhizosphere of Ficus religiosa.</title>
        <authorList>
            <person name="Lin S.-Y."/>
            <person name="Hameed A."/>
            <person name="Hsu Y.-H."/>
            <person name="Young C.-C."/>
        </authorList>
    </citation>
    <scope>NUCLEOTIDE SEQUENCE [LARGE SCALE GENOMIC DNA]</scope>
    <source>
        <strain evidence="2 3">CC-YHH848</strain>
    </source>
</reference>
<dbReference type="PANTHER" id="PTHR33121">
    <property type="entry name" value="CYCLIC DI-GMP PHOSPHODIESTERASE PDEF"/>
    <property type="match status" value="1"/>
</dbReference>
<dbReference type="AlphaFoldDB" id="A0A4S4AYD6"/>
<dbReference type="Pfam" id="PF00563">
    <property type="entry name" value="EAL"/>
    <property type="match status" value="1"/>
</dbReference>
<dbReference type="InterPro" id="IPR035919">
    <property type="entry name" value="EAL_sf"/>
</dbReference>
<dbReference type="Proteomes" id="UP000307956">
    <property type="component" value="Unassembled WGS sequence"/>
</dbReference>
<dbReference type="InterPro" id="IPR001633">
    <property type="entry name" value="EAL_dom"/>
</dbReference>
<dbReference type="PANTHER" id="PTHR33121:SF76">
    <property type="entry name" value="SIGNALING PROTEIN"/>
    <property type="match status" value="1"/>
</dbReference>
<accession>A0A4S4AYD6</accession>
<evidence type="ECO:0000313" key="2">
    <source>
        <dbReference type="EMBL" id="THF65156.1"/>
    </source>
</evidence>
<feature type="domain" description="EAL" evidence="1">
    <location>
        <begin position="90"/>
        <end position="337"/>
    </location>
</feature>
<dbReference type="Gene3D" id="3.20.20.450">
    <property type="entry name" value="EAL domain"/>
    <property type="match status" value="1"/>
</dbReference>
<evidence type="ECO:0000313" key="3">
    <source>
        <dbReference type="Proteomes" id="UP000307956"/>
    </source>
</evidence>
<dbReference type="PROSITE" id="PS50883">
    <property type="entry name" value="EAL"/>
    <property type="match status" value="1"/>
</dbReference>
<dbReference type="EMBL" id="SSOD01000001">
    <property type="protein sequence ID" value="THF65156.1"/>
    <property type="molecule type" value="Genomic_DNA"/>
</dbReference>
<comment type="caution">
    <text evidence="2">The sequence shown here is derived from an EMBL/GenBank/DDBJ whole genome shotgun (WGS) entry which is preliminary data.</text>
</comment>
<protein>
    <submittedName>
        <fullName evidence="2">EAL domain-containing protein</fullName>
    </submittedName>
</protein>
<evidence type="ECO:0000259" key="1">
    <source>
        <dbReference type="PROSITE" id="PS50883"/>
    </source>
</evidence>
<dbReference type="OrthoDB" id="8773663at2"/>
<proteinExistence type="predicted"/>